<keyword evidence="2" id="KW-1185">Reference proteome</keyword>
<name>A0AC61QWK1_9FIRM</name>
<comment type="caution">
    <text evidence="1">The sequence shown here is derived from an EMBL/GenBank/DDBJ whole genome shotgun (WGS) entry which is preliminary data.</text>
</comment>
<dbReference type="Proteomes" id="UP000307720">
    <property type="component" value="Unassembled WGS sequence"/>
</dbReference>
<sequence length="248" mass="27125">MRKSTKIWLIIAAVLAVVGIAFCIAGAACGVSLSELRDIPFYRERIREHEGTDRDDFEFSQDFDGIEKLDLEIDVTEMTITESQDGSFHVYGSHLGKSFECRQDGKTLKLKSEREFFLSAGREETITIEVPKGTVFQKVEMEVGVGSLEAEWLDCEKLKLECGVGSVLVNGQIRDGGEIECGVGEVVLALDNKEEDFDYKVSCGIGSVLVGENSYSGIPGEKKIDNGAGRKMEIECGIGSVAVTFEGE</sequence>
<evidence type="ECO:0000313" key="1">
    <source>
        <dbReference type="EMBL" id="TGX97265.1"/>
    </source>
</evidence>
<dbReference type="EMBL" id="SRZB01000035">
    <property type="protein sequence ID" value="TGX97265.1"/>
    <property type="molecule type" value="Genomic_DNA"/>
</dbReference>
<evidence type="ECO:0000313" key="2">
    <source>
        <dbReference type="Proteomes" id="UP000307720"/>
    </source>
</evidence>
<organism evidence="1 2">
    <name type="scientific">Hominisplanchenecus murintestinalis</name>
    <dbReference type="NCBI Taxonomy" id="2941517"/>
    <lineage>
        <taxon>Bacteria</taxon>
        <taxon>Bacillati</taxon>
        <taxon>Bacillota</taxon>
        <taxon>Clostridia</taxon>
        <taxon>Lachnospirales</taxon>
        <taxon>Lachnospiraceae</taxon>
        <taxon>Hominisplanchenecus</taxon>
    </lineage>
</organism>
<reference evidence="1" key="1">
    <citation type="submission" date="2019-04" db="EMBL/GenBank/DDBJ databases">
        <title>Microbes associate with the intestines of laboratory mice.</title>
        <authorList>
            <person name="Navarre W."/>
            <person name="Wong E."/>
            <person name="Huang K."/>
            <person name="Tropini C."/>
            <person name="Ng K."/>
            <person name="Yu B."/>
        </authorList>
    </citation>
    <scope>NUCLEOTIDE SEQUENCE</scope>
    <source>
        <strain evidence="1">NM72_1-8</strain>
    </source>
</reference>
<proteinExistence type="predicted"/>
<accession>A0AC61QWK1</accession>
<gene>
    <name evidence="1" type="ORF">E5357_13365</name>
</gene>
<protein>
    <submittedName>
        <fullName evidence="1">Uncharacterized protein</fullName>
    </submittedName>
</protein>